<dbReference type="Gene3D" id="1.10.10.10">
    <property type="entry name" value="Winged helix-like DNA-binding domain superfamily/Winged helix DNA-binding domain"/>
    <property type="match status" value="1"/>
</dbReference>
<dbReference type="CDD" id="cd06445">
    <property type="entry name" value="ATase"/>
    <property type="match status" value="1"/>
</dbReference>
<dbReference type="SUPFAM" id="SSF46767">
    <property type="entry name" value="Methylated DNA-protein cysteine methyltransferase, C-terminal domain"/>
    <property type="match status" value="1"/>
</dbReference>
<dbReference type="EC" id="2.1.1.63" evidence="3"/>
<gene>
    <name evidence="10" type="ORF">OJ997_17405</name>
</gene>
<evidence type="ECO:0000256" key="1">
    <source>
        <dbReference type="ARBA" id="ARBA00001286"/>
    </source>
</evidence>
<dbReference type="InterPro" id="IPR014048">
    <property type="entry name" value="MethylDNA_cys_MeTrfase_DNA-bd"/>
</dbReference>
<dbReference type="PROSITE" id="PS00374">
    <property type="entry name" value="MGMT"/>
    <property type="match status" value="1"/>
</dbReference>
<organism evidence="10 11">
    <name type="scientific">Solirubrobacter phytolaccae</name>
    <dbReference type="NCBI Taxonomy" id="1404360"/>
    <lineage>
        <taxon>Bacteria</taxon>
        <taxon>Bacillati</taxon>
        <taxon>Actinomycetota</taxon>
        <taxon>Thermoleophilia</taxon>
        <taxon>Solirubrobacterales</taxon>
        <taxon>Solirubrobacteraceae</taxon>
        <taxon>Solirubrobacter</taxon>
    </lineage>
</organism>
<evidence type="ECO:0000256" key="7">
    <source>
        <dbReference type="ARBA" id="ARBA00023204"/>
    </source>
</evidence>
<evidence type="ECO:0000256" key="2">
    <source>
        <dbReference type="ARBA" id="ARBA00008711"/>
    </source>
</evidence>
<dbReference type="InterPro" id="IPR036217">
    <property type="entry name" value="MethylDNA_cys_MeTrfase_DNAb"/>
</dbReference>
<keyword evidence="6" id="KW-0227">DNA damage</keyword>
<dbReference type="Proteomes" id="UP001147653">
    <property type="component" value="Unassembled WGS sequence"/>
</dbReference>
<evidence type="ECO:0000256" key="4">
    <source>
        <dbReference type="ARBA" id="ARBA00022603"/>
    </source>
</evidence>
<name>A0A9X3N9W5_9ACTN</name>
<comment type="similarity">
    <text evidence="2">Belongs to the MGMT family.</text>
</comment>
<keyword evidence="7" id="KW-0234">DNA repair</keyword>
<keyword evidence="11" id="KW-1185">Reference proteome</keyword>
<reference evidence="10" key="1">
    <citation type="submission" date="2022-10" db="EMBL/GenBank/DDBJ databases">
        <title>The WGS of Solirubrobacter phytolaccae KCTC 29190.</title>
        <authorList>
            <person name="Jiang Z."/>
        </authorList>
    </citation>
    <scope>NUCLEOTIDE SEQUENCE</scope>
    <source>
        <strain evidence="10">KCTC 29190</strain>
    </source>
</reference>
<proteinExistence type="inferred from homology"/>
<dbReference type="AlphaFoldDB" id="A0A9X3N9W5"/>
<feature type="domain" description="Methylated-DNA-[protein]-cysteine S-methyltransferase DNA binding" evidence="9">
    <location>
        <begin position="71"/>
        <end position="152"/>
    </location>
</feature>
<keyword evidence="5" id="KW-0808">Transferase</keyword>
<comment type="caution">
    <text evidence="10">The sequence shown here is derived from an EMBL/GenBank/DDBJ whole genome shotgun (WGS) entry which is preliminary data.</text>
</comment>
<comment type="catalytic activity">
    <reaction evidence="1">
        <text>a 4-O-methyl-thymidine in DNA + L-cysteinyl-[protein] = a thymidine in DNA + S-methyl-L-cysteinyl-[protein]</text>
        <dbReference type="Rhea" id="RHEA:53428"/>
        <dbReference type="Rhea" id="RHEA-COMP:10131"/>
        <dbReference type="Rhea" id="RHEA-COMP:10132"/>
        <dbReference type="Rhea" id="RHEA-COMP:13555"/>
        <dbReference type="Rhea" id="RHEA-COMP:13556"/>
        <dbReference type="ChEBI" id="CHEBI:29950"/>
        <dbReference type="ChEBI" id="CHEBI:82612"/>
        <dbReference type="ChEBI" id="CHEBI:137386"/>
        <dbReference type="ChEBI" id="CHEBI:137387"/>
        <dbReference type="EC" id="2.1.1.63"/>
    </reaction>
</comment>
<evidence type="ECO:0000256" key="3">
    <source>
        <dbReference type="ARBA" id="ARBA00011918"/>
    </source>
</evidence>
<keyword evidence="4" id="KW-0489">Methyltransferase</keyword>
<dbReference type="InterPro" id="IPR001497">
    <property type="entry name" value="MethylDNA_cys_MeTrfase_AS"/>
</dbReference>
<protein>
    <recommendedName>
        <fullName evidence="3">methylated-DNA--[protein]-cysteine S-methyltransferase</fullName>
        <ecNumber evidence="3">2.1.1.63</ecNumber>
    </recommendedName>
</protein>
<dbReference type="PANTHER" id="PTHR10815">
    <property type="entry name" value="METHYLATED-DNA--PROTEIN-CYSTEINE METHYLTRANSFERASE"/>
    <property type="match status" value="1"/>
</dbReference>
<evidence type="ECO:0000256" key="5">
    <source>
        <dbReference type="ARBA" id="ARBA00022679"/>
    </source>
</evidence>
<sequence length="163" mass="17434">MLRFETAIGECGLRWSEAGITRVYLPRMPSEAPAGEPPAFVREAVKAIAALFDGEPRDLREVVLDCSAVPEFHARVYAALREVGPGELCTYGDLARAVDAPNGAQAVGRAMGSNPFPIVVPCHRVLSSTGALHGFSAPGGIVTKRRMLEIERAPGFTQQSLFA</sequence>
<dbReference type="InterPro" id="IPR036388">
    <property type="entry name" value="WH-like_DNA-bd_sf"/>
</dbReference>
<dbReference type="GO" id="GO:0003908">
    <property type="term" value="F:methylated-DNA-[protein]-cysteine S-methyltransferase activity"/>
    <property type="evidence" value="ECO:0007669"/>
    <property type="project" value="UniProtKB-EC"/>
</dbReference>
<dbReference type="EMBL" id="JAPDDP010000030">
    <property type="protein sequence ID" value="MDA0182086.1"/>
    <property type="molecule type" value="Genomic_DNA"/>
</dbReference>
<dbReference type="GO" id="GO:0006281">
    <property type="term" value="P:DNA repair"/>
    <property type="evidence" value="ECO:0007669"/>
    <property type="project" value="UniProtKB-KW"/>
</dbReference>
<evidence type="ECO:0000259" key="9">
    <source>
        <dbReference type="Pfam" id="PF01035"/>
    </source>
</evidence>
<dbReference type="RefSeq" id="WP_270026445.1">
    <property type="nucleotide sequence ID" value="NZ_JAPDDP010000030.1"/>
</dbReference>
<dbReference type="Pfam" id="PF01035">
    <property type="entry name" value="DNA_binding_1"/>
    <property type="match status" value="1"/>
</dbReference>
<comment type="catalytic activity">
    <reaction evidence="8">
        <text>a 6-O-methyl-2'-deoxyguanosine in DNA + L-cysteinyl-[protein] = S-methyl-L-cysteinyl-[protein] + a 2'-deoxyguanosine in DNA</text>
        <dbReference type="Rhea" id="RHEA:24000"/>
        <dbReference type="Rhea" id="RHEA-COMP:10131"/>
        <dbReference type="Rhea" id="RHEA-COMP:10132"/>
        <dbReference type="Rhea" id="RHEA-COMP:11367"/>
        <dbReference type="Rhea" id="RHEA-COMP:11368"/>
        <dbReference type="ChEBI" id="CHEBI:29950"/>
        <dbReference type="ChEBI" id="CHEBI:82612"/>
        <dbReference type="ChEBI" id="CHEBI:85445"/>
        <dbReference type="ChEBI" id="CHEBI:85448"/>
        <dbReference type="EC" id="2.1.1.63"/>
    </reaction>
</comment>
<accession>A0A9X3N9W5</accession>
<dbReference type="GO" id="GO:0032259">
    <property type="term" value="P:methylation"/>
    <property type="evidence" value="ECO:0007669"/>
    <property type="project" value="UniProtKB-KW"/>
</dbReference>
<evidence type="ECO:0000256" key="8">
    <source>
        <dbReference type="ARBA" id="ARBA00049348"/>
    </source>
</evidence>
<evidence type="ECO:0000313" key="11">
    <source>
        <dbReference type="Proteomes" id="UP001147653"/>
    </source>
</evidence>
<evidence type="ECO:0000313" key="10">
    <source>
        <dbReference type="EMBL" id="MDA0182086.1"/>
    </source>
</evidence>
<evidence type="ECO:0000256" key="6">
    <source>
        <dbReference type="ARBA" id="ARBA00022763"/>
    </source>
</evidence>
<dbReference type="NCBIfam" id="TIGR00589">
    <property type="entry name" value="ogt"/>
    <property type="match status" value="1"/>
</dbReference>
<dbReference type="PANTHER" id="PTHR10815:SF5">
    <property type="entry name" value="METHYLATED-DNA--PROTEIN-CYSTEINE METHYLTRANSFERASE"/>
    <property type="match status" value="1"/>
</dbReference>
<dbReference type="FunFam" id="1.10.10.10:FF:000214">
    <property type="entry name" value="Methylated-DNA--protein-cysteine methyltransferase"/>
    <property type="match status" value="1"/>
</dbReference>